<gene>
    <name evidence="1" type="ORF">V1477_001627</name>
</gene>
<organism evidence="1 2">
    <name type="scientific">Vespula maculifrons</name>
    <name type="common">Eastern yellow jacket</name>
    <name type="synonym">Wasp</name>
    <dbReference type="NCBI Taxonomy" id="7453"/>
    <lineage>
        <taxon>Eukaryota</taxon>
        <taxon>Metazoa</taxon>
        <taxon>Ecdysozoa</taxon>
        <taxon>Arthropoda</taxon>
        <taxon>Hexapoda</taxon>
        <taxon>Insecta</taxon>
        <taxon>Pterygota</taxon>
        <taxon>Neoptera</taxon>
        <taxon>Endopterygota</taxon>
        <taxon>Hymenoptera</taxon>
        <taxon>Apocrita</taxon>
        <taxon>Aculeata</taxon>
        <taxon>Vespoidea</taxon>
        <taxon>Vespidae</taxon>
        <taxon>Vespinae</taxon>
        <taxon>Vespula</taxon>
    </lineage>
</organism>
<dbReference type="AlphaFoldDB" id="A0ABD2CYB1"/>
<dbReference type="EMBL" id="JAYRBN010000025">
    <property type="protein sequence ID" value="KAL2750131.1"/>
    <property type="molecule type" value="Genomic_DNA"/>
</dbReference>
<protein>
    <submittedName>
        <fullName evidence="1">Uncharacterized protein</fullName>
    </submittedName>
</protein>
<evidence type="ECO:0000313" key="2">
    <source>
        <dbReference type="Proteomes" id="UP001607303"/>
    </source>
</evidence>
<dbReference type="Proteomes" id="UP001607303">
    <property type="component" value="Unassembled WGS sequence"/>
</dbReference>
<name>A0ABD2CYB1_VESMC</name>
<sequence length="270" mass="30507">MSDITISEECVLRELRCVLFEIQGKTESVTVGPVILPPRNTPTTPFHSKTKQIVQNIERMSDIIISEECVLRELRCVLFEIQGKTESVTVGPVILPPRNTPTTPFHSKTKQIVQNIERMSDIIISEECVLRELRCVLFEIQGKTESVTVGPVILPPRNTPTTPFHSKTKQIVQNIERMSDIIISEECVLRELRCVLFEIQGKTESVTVGPVILPPRNIERMSDITISEECVLPELRCVLFEIQGKTESVTVGPFILPPRVGEYPHYSLSF</sequence>
<reference evidence="1 2" key="1">
    <citation type="journal article" date="2024" name="Ann. Entomol. Soc. Am.">
        <title>Genomic analyses of the southern and eastern yellowjacket wasps (Hymenoptera: Vespidae) reveal evolutionary signatures of social life.</title>
        <authorList>
            <person name="Catto M.A."/>
            <person name="Caine P.B."/>
            <person name="Orr S.E."/>
            <person name="Hunt B.G."/>
            <person name="Goodisman M.A.D."/>
        </authorList>
    </citation>
    <scope>NUCLEOTIDE SEQUENCE [LARGE SCALE GENOMIC DNA]</scope>
    <source>
        <strain evidence="1">232</strain>
        <tissue evidence="1">Head and thorax</tissue>
    </source>
</reference>
<keyword evidence="2" id="KW-1185">Reference proteome</keyword>
<evidence type="ECO:0000313" key="1">
    <source>
        <dbReference type="EMBL" id="KAL2750131.1"/>
    </source>
</evidence>
<accession>A0ABD2CYB1</accession>
<comment type="caution">
    <text evidence="1">The sequence shown here is derived from an EMBL/GenBank/DDBJ whole genome shotgun (WGS) entry which is preliminary data.</text>
</comment>
<proteinExistence type="predicted"/>